<dbReference type="Proteomes" id="UP000030185">
    <property type="component" value="Unassembled WGS sequence"/>
</dbReference>
<evidence type="ECO:0000313" key="2">
    <source>
        <dbReference type="Proteomes" id="UP000030185"/>
    </source>
</evidence>
<dbReference type="EMBL" id="BBLT01000001">
    <property type="protein sequence ID" value="GAL83008.1"/>
    <property type="molecule type" value="Genomic_DNA"/>
</dbReference>
<comment type="caution">
    <text evidence="1">The sequence shown here is derived from an EMBL/GenBank/DDBJ whole genome shotgun (WGS) entry which is preliminary data.</text>
</comment>
<dbReference type="STRING" id="153721.MYP_234"/>
<reference evidence="1 2" key="1">
    <citation type="submission" date="2014-09" db="EMBL/GenBank/DDBJ databases">
        <title>Sporocytophaga myxococcoides PG-01 genome sequencing.</title>
        <authorList>
            <person name="Liu L."/>
            <person name="Gao P.J."/>
            <person name="Chen G.J."/>
            <person name="Wang L.S."/>
        </authorList>
    </citation>
    <scope>NUCLEOTIDE SEQUENCE [LARGE SCALE GENOMIC DNA]</scope>
    <source>
        <strain evidence="1 2">PG-01</strain>
    </source>
</reference>
<gene>
    <name evidence="1" type="ORF">MYP_234</name>
</gene>
<protein>
    <submittedName>
        <fullName evidence="1">Uncharacterized protein</fullName>
    </submittedName>
</protein>
<organism evidence="1 2">
    <name type="scientific">Sporocytophaga myxococcoides</name>
    <dbReference type="NCBI Taxonomy" id="153721"/>
    <lineage>
        <taxon>Bacteria</taxon>
        <taxon>Pseudomonadati</taxon>
        <taxon>Bacteroidota</taxon>
        <taxon>Cytophagia</taxon>
        <taxon>Cytophagales</taxon>
        <taxon>Cytophagaceae</taxon>
        <taxon>Sporocytophaga</taxon>
    </lineage>
</organism>
<name>A0A098L9W6_9BACT</name>
<sequence>MAECKNGIKLKKALVKGLFLEEIKQIMNKIIKCILNINTETLQNVTNCFKKRFIKKPLQERFCENLF</sequence>
<keyword evidence="2" id="KW-1185">Reference proteome</keyword>
<evidence type="ECO:0000313" key="1">
    <source>
        <dbReference type="EMBL" id="GAL83008.1"/>
    </source>
</evidence>
<dbReference type="AlphaFoldDB" id="A0A098L9W6"/>
<accession>A0A098L9W6</accession>
<proteinExistence type="predicted"/>